<dbReference type="PANTHER" id="PTHR13194:SF18">
    <property type="entry name" value="COMPLEX I INTERMEDIATE-ASSOCIATED PROTEIN 30, MITOCHONDRIAL"/>
    <property type="match status" value="1"/>
</dbReference>
<reference evidence="6" key="1">
    <citation type="submission" date="2021-06" db="EMBL/GenBank/DDBJ databases">
        <authorList>
            <person name="Kallberg Y."/>
            <person name="Tangrot J."/>
            <person name="Rosling A."/>
        </authorList>
    </citation>
    <scope>NUCLEOTIDE SEQUENCE</scope>
    <source>
        <strain evidence="6">FL130A</strain>
    </source>
</reference>
<dbReference type="InterPro" id="IPR039131">
    <property type="entry name" value="NDUFAF1"/>
</dbReference>
<dbReference type="GO" id="GO:0051082">
    <property type="term" value="F:unfolded protein binding"/>
    <property type="evidence" value="ECO:0007669"/>
    <property type="project" value="TreeGrafter"/>
</dbReference>
<dbReference type="Pfam" id="PF08547">
    <property type="entry name" value="CIA30"/>
    <property type="match status" value="1"/>
</dbReference>
<dbReference type="AlphaFoldDB" id="A0A9N9FVG1"/>
<dbReference type="GO" id="GO:0005739">
    <property type="term" value="C:mitochondrion"/>
    <property type="evidence" value="ECO:0007669"/>
    <property type="project" value="UniProtKB-SubCell"/>
</dbReference>
<proteinExistence type="inferred from homology"/>
<dbReference type="EMBL" id="CAJVPS010002058">
    <property type="protein sequence ID" value="CAG8558872.1"/>
    <property type="molecule type" value="Genomic_DNA"/>
</dbReference>
<dbReference type="GO" id="GO:0006120">
    <property type="term" value="P:mitochondrial electron transport, NADH to ubiquinone"/>
    <property type="evidence" value="ECO:0007669"/>
    <property type="project" value="TreeGrafter"/>
</dbReference>
<comment type="subcellular location">
    <subcellularLocation>
        <location evidence="1">Mitochondrion</location>
    </subcellularLocation>
</comment>
<evidence type="ECO:0000259" key="5">
    <source>
        <dbReference type="Pfam" id="PF08547"/>
    </source>
</evidence>
<dbReference type="Proteomes" id="UP000789508">
    <property type="component" value="Unassembled WGS sequence"/>
</dbReference>
<name>A0A9N9FVG1_9GLOM</name>
<feature type="domain" description="NADH:ubiquinone oxidoreductase intermediate-associated protein 30" evidence="5">
    <location>
        <begin position="40"/>
        <end position="215"/>
    </location>
</feature>
<organism evidence="6 7">
    <name type="scientific">Ambispora leptoticha</name>
    <dbReference type="NCBI Taxonomy" id="144679"/>
    <lineage>
        <taxon>Eukaryota</taxon>
        <taxon>Fungi</taxon>
        <taxon>Fungi incertae sedis</taxon>
        <taxon>Mucoromycota</taxon>
        <taxon>Glomeromycotina</taxon>
        <taxon>Glomeromycetes</taxon>
        <taxon>Archaeosporales</taxon>
        <taxon>Ambisporaceae</taxon>
        <taxon>Ambispora</taxon>
    </lineage>
</organism>
<evidence type="ECO:0000256" key="3">
    <source>
        <dbReference type="ARBA" id="ARBA00023128"/>
    </source>
</evidence>
<evidence type="ECO:0000256" key="4">
    <source>
        <dbReference type="ARBA" id="ARBA00023186"/>
    </source>
</evidence>
<dbReference type="PANTHER" id="PTHR13194">
    <property type="entry name" value="COMPLEX I INTERMEDIATE-ASSOCIATED PROTEIN 30"/>
    <property type="match status" value="1"/>
</dbReference>
<keyword evidence="4" id="KW-0143">Chaperone</keyword>
<sequence length="245" mass="28596">MALRNFMKRSIEAIKDEGLKVMGQNPLFYWQKEMVMVTANTQEDINDWVVGSDKDFGGTSEVKFELTPEGYGKFHGNITTPTASPTTDINNVHKSQRPKFGYAGIRTKKNKFTLLGTPAWDTTIFRYLTMRLRGDRRKYFVNIQTDTPILTDLWQHRLFLRRPGEWEIVMIPFEDFILTNHGVVQTPQILMMRERVNTVGFSVLDRKTGPFSLEIDYIKAMNTEFSEGDYDRIRRPSDEYNFKEP</sequence>
<dbReference type="InterPro" id="IPR013857">
    <property type="entry name" value="NADH-UbQ_OxRdtase-assoc_prot30"/>
</dbReference>
<keyword evidence="7" id="KW-1185">Reference proteome</keyword>
<comment type="caution">
    <text evidence="6">The sequence shown here is derived from an EMBL/GenBank/DDBJ whole genome shotgun (WGS) entry which is preliminary data.</text>
</comment>
<keyword evidence="3" id="KW-0496">Mitochondrion</keyword>
<evidence type="ECO:0000256" key="1">
    <source>
        <dbReference type="ARBA" id="ARBA00004173"/>
    </source>
</evidence>
<evidence type="ECO:0000256" key="2">
    <source>
        <dbReference type="ARBA" id="ARBA00007884"/>
    </source>
</evidence>
<comment type="similarity">
    <text evidence="2">Belongs to the CIA30 family.</text>
</comment>
<gene>
    <name evidence="6" type="ORF">ALEPTO_LOCUS6251</name>
</gene>
<dbReference type="GO" id="GO:0010257">
    <property type="term" value="P:NADH dehydrogenase complex assembly"/>
    <property type="evidence" value="ECO:0007669"/>
    <property type="project" value="TreeGrafter"/>
</dbReference>
<accession>A0A9N9FVG1</accession>
<evidence type="ECO:0000313" key="6">
    <source>
        <dbReference type="EMBL" id="CAG8558872.1"/>
    </source>
</evidence>
<dbReference type="OrthoDB" id="42561at2759"/>
<dbReference type="SUPFAM" id="SSF49785">
    <property type="entry name" value="Galactose-binding domain-like"/>
    <property type="match status" value="1"/>
</dbReference>
<dbReference type="InterPro" id="IPR008979">
    <property type="entry name" value="Galactose-bd-like_sf"/>
</dbReference>
<evidence type="ECO:0000313" key="7">
    <source>
        <dbReference type="Proteomes" id="UP000789508"/>
    </source>
</evidence>
<protein>
    <submittedName>
        <fullName evidence="6">9601_t:CDS:1</fullName>
    </submittedName>
</protein>